<dbReference type="InterPro" id="IPR045058">
    <property type="entry name" value="GIMA/IAN/Toc"/>
</dbReference>
<dbReference type="PROSITE" id="PS51720">
    <property type="entry name" value="G_AIG1"/>
    <property type="match status" value="1"/>
</dbReference>
<dbReference type="Gene3D" id="3.40.50.300">
    <property type="entry name" value="P-loop containing nucleotide triphosphate hydrolases"/>
    <property type="match status" value="1"/>
</dbReference>
<evidence type="ECO:0000256" key="3">
    <source>
        <dbReference type="ARBA" id="ARBA00023134"/>
    </source>
</evidence>
<dbReference type="Proteomes" id="UP000752171">
    <property type="component" value="Unassembled WGS sequence"/>
</dbReference>
<evidence type="ECO:0000313" key="6">
    <source>
        <dbReference type="Proteomes" id="UP000752171"/>
    </source>
</evidence>
<name>A0A8T2KVF1_ASTMX</name>
<dbReference type="PANTHER" id="PTHR10903">
    <property type="entry name" value="GTPASE, IMAP FAMILY MEMBER-RELATED"/>
    <property type="match status" value="1"/>
</dbReference>
<organism evidence="5 6">
    <name type="scientific">Astyanax mexicanus</name>
    <name type="common">Blind cave fish</name>
    <name type="synonym">Astyanax fasciatus mexicanus</name>
    <dbReference type="NCBI Taxonomy" id="7994"/>
    <lineage>
        <taxon>Eukaryota</taxon>
        <taxon>Metazoa</taxon>
        <taxon>Chordata</taxon>
        <taxon>Craniata</taxon>
        <taxon>Vertebrata</taxon>
        <taxon>Euteleostomi</taxon>
        <taxon>Actinopterygii</taxon>
        <taxon>Neopterygii</taxon>
        <taxon>Teleostei</taxon>
        <taxon>Ostariophysi</taxon>
        <taxon>Characiformes</taxon>
        <taxon>Characoidei</taxon>
        <taxon>Acestrorhamphidae</taxon>
        <taxon>Acestrorhamphinae</taxon>
        <taxon>Astyanax</taxon>
    </lineage>
</organism>
<reference evidence="5 6" key="1">
    <citation type="submission" date="2021-07" db="EMBL/GenBank/DDBJ databases">
        <authorList>
            <person name="Imarazene B."/>
            <person name="Zahm M."/>
            <person name="Klopp C."/>
            <person name="Cabau C."/>
            <person name="Beille S."/>
            <person name="Jouanno E."/>
            <person name="Castinel A."/>
            <person name="Lluch J."/>
            <person name="Gil L."/>
            <person name="Kuchtly C."/>
            <person name="Lopez Roques C."/>
            <person name="Donnadieu C."/>
            <person name="Parrinello H."/>
            <person name="Journot L."/>
            <person name="Du K."/>
            <person name="Schartl M."/>
            <person name="Retaux S."/>
            <person name="Guiguen Y."/>
        </authorList>
    </citation>
    <scope>NUCLEOTIDE SEQUENCE [LARGE SCALE GENOMIC DNA]</scope>
    <source>
        <strain evidence="5">Pach_M1</strain>
        <tissue evidence="5">Testis</tissue>
    </source>
</reference>
<dbReference type="AlphaFoldDB" id="A0A8T2KVF1"/>
<evidence type="ECO:0000256" key="2">
    <source>
        <dbReference type="ARBA" id="ARBA00022741"/>
    </source>
</evidence>
<accession>A0A8T2KVF1</accession>
<dbReference type="FunFam" id="3.40.50.300:FF:000366">
    <property type="entry name" value="GTPase, IMAP family member 2"/>
    <property type="match status" value="1"/>
</dbReference>
<sequence>EEAEASSCLRIVLIGKTGNGKSATGNTILDRREFDTKSSMNSVTRVCQKGVSEVLGRSVAVIDTPGLFDATLSTVQIQQEIVKCISLSAPGPHAFIIVLSVGRVSKEDVDTLDLIKMIFGPKAAMFSIVLFTRGDDLEDQTIKEYVETCTIEPIKKLLRDCGDRFIAFNNKEENDRTQPRFSGLTSARANQSLLFLQRLKLGSS</sequence>
<dbReference type="EMBL" id="JAICCE010000021">
    <property type="protein sequence ID" value="KAG9262647.1"/>
    <property type="molecule type" value="Genomic_DNA"/>
</dbReference>
<keyword evidence="2" id="KW-0547">Nucleotide-binding</keyword>
<evidence type="ECO:0000256" key="1">
    <source>
        <dbReference type="ARBA" id="ARBA00008535"/>
    </source>
</evidence>
<evidence type="ECO:0000313" key="5">
    <source>
        <dbReference type="EMBL" id="KAG9262647.1"/>
    </source>
</evidence>
<dbReference type="Pfam" id="PF04548">
    <property type="entry name" value="AIG1"/>
    <property type="match status" value="1"/>
</dbReference>
<comment type="similarity">
    <text evidence="1">Belongs to the TRAFAC class TrmE-Era-EngA-EngB-Septin-like GTPase superfamily. AIG1/Toc34/Toc159-like paraseptin GTPase family. IAN subfamily.</text>
</comment>
<dbReference type="SUPFAM" id="SSF52540">
    <property type="entry name" value="P-loop containing nucleoside triphosphate hydrolases"/>
    <property type="match status" value="1"/>
</dbReference>
<keyword evidence="3" id="KW-0342">GTP-binding</keyword>
<dbReference type="PANTHER" id="PTHR10903:SF170">
    <property type="entry name" value="GTPASE IMAP FAMILY MEMBER 7"/>
    <property type="match status" value="1"/>
</dbReference>
<dbReference type="InterPro" id="IPR027417">
    <property type="entry name" value="P-loop_NTPase"/>
</dbReference>
<feature type="domain" description="AIG1-type G" evidence="4">
    <location>
        <begin position="6"/>
        <end position="204"/>
    </location>
</feature>
<evidence type="ECO:0000259" key="4">
    <source>
        <dbReference type="PROSITE" id="PS51720"/>
    </source>
</evidence>
<protein>
    <submittedName>
        <fullName evidence="5">GTPase IMAP family member 8-like</fullName>
    </submittedName>
</protein>
<dbReference type="GO" id="GO:0005525">
    <property type="term" value="F:GTP binding"/>
    <property type="evidence" value="ECO:0007669"/>
    <property type="project" value="UniProtKB-KW"/>
</dbReference>
<dbReference type="InterPro" id="IPR006703">
    <property type="entry name" value="G_AIG1"/>
</dbReference>
<comment type="caution">
    <text evidence="5">The sequence shown here is derived from an EMBL/GenBank/DDBJ whole genome shotgun (WGS) entry which is preliminary data.</text>
</comment>
<dbReference type="CDD" id="cd01852">
    <property type="entry name" value="AIG1"/>
    <property type="match status" value="1"/>
</dbReference>
<feature type="non-terminal residue" evidence="5">
    <location>
        <position position="204"/>
    </location>
</feature>
<gene>
    <name evidence="5" type="primary">GIMAP9</name>
    <name evidence="5" type="ORF">AMEX_G24441</name>
</gene>
<proteinExistence type="inferred from homology"/>